<evidence type="ECO:0000256" key="1">
    <source>
        <dbReference type="ARBA" id="ARBA00008898"/>
    </source>
</evidence>
<evidence type="ECO:0000313" key="4">
    <source>
        <dbReference type="EMBL" id="OLP57782.1"/>
    </source>
</evidence>
<dbReference type="AlphaFoldDB" id="A0A1Q9AQT6"/>
<dbReference type="GO" id="GO:0010181">
    <property type="term" value="F:FMN binding"/>
    <property type="evidence" value="ECO:0007669"/>
    <property type="project" value="InterPro"/>
</dbReference>
<keyword evidence="2" id="KW-0560">Oxidoreductase</keyword>
<dbReference type="EMBL" id="MKIP01000059">
    <property type="protein sequence ID" value="OLP57782.1"/>
    <property type="molecule type" value="Genomic_DNA"/>
</dbReference>
<dbReference type="PANTHER" id="PTHR30466">
    <property type="entry name" value="FLAVIN REDUCTASE"/>
    <property type="match status" value="1"/>
</dbReference>
<dbReference type="InterPro" id="IPR012349">
    <property type="entry name" value="Split_barrel_FMN-bd"/>
</dbReference>
<sequence length="176" mass="18601">MTLATPLFFPAEPLPPVADHAEALKAAMRQVAATVSVVTAGREDRTGATVTSATALSVEPATMIVNINRSSSSWPVIARHGHFCVNILSEDQQDISDRFAGKGGLKGAQRYEGAQWTTLASGAPVLTDALAAIDCEVEEVIERHSHAILIGRVLAVSVKGGAPLLYRQGHYGSFQP</sequence>
<keyword evidence="5" id="KW-1185">Reference proteome</keyword>
<dbReference type="SUPFAM" id="SSF50475">
    <property type="entry name" value="FMN-binding split barrel"/>
    <property type="match status" value="1"/>
</dbReference>
<dbReference type="InterPro" id="IPR050268">
    <property type="entry name" value="NADH-dep_flavin_reductase"/>
</dbReference>
<organism evidence="4 5">
    <name type="scientific">Xaviernesmea oryzae</name>
    <dbReference type="NCBI Taxonomy" id="464029"/>
    <lineage>
        <taxon>Bacteria</taxon>
        <taxon>Pseudomonadati</taxon>
        <taxon>Pseudomonadota</taxon>
        <taxon>Alphaproteobacteria</taxon>
        <taxon>Hyphomicrobiales</taxon>
        <taxon>Rhizobiaceae</taxon>
        <taxon>Rhizobium/Agrobacterium group</taxon>
        <taxon>Xaviernesmea</taxon>
    </lineage>
</organism>
<accession>A0A1Q9AQT6</accession>
<dbReference type="SMART" id="SM00903">
    <property type="entry name" value="Flavin_Reduct"/>
    <property type="match status" value="1"/>
</dbReference>
<dbReference type="Gene3D" id="2.30.110.10">
    <property type="entry name" value="Electron Transport, Fmn-binding Protein, Chain A"/>
    <property type="match status" value="1"/>
</dbReference>
<comment type="similarity">
    <text evidence="1">Belongs to the non-flavoprotein flavin reductase family.</text>
</comment>
<reference evidence="4 5" key="1">
    <citation type="submission" date="2016-09" db="EMBL/GenBank/DDBJ databases">
        <title>Rhizobium sp. nov., a novel species isolated from the rice rhizosphere.</title>
        <authorList>
            <person name="Zhao J."/>
            <person name="Zhang X."/>
        </authorList>
    </citation>
    <scope>NUCLEOTIDE SEQUENCE [LARGE SCALE GENOMIC DNA]</scope>
    <source>
        <strain evidence="4 5">1.7048</strain>
    </source>
</reference>
<dbReference type="RefSeq" id="WP_075629686.1">
    <property type="nucleotide sequence ID" value="NZ_FOAM01000007.1"/>
</dbReference>
<evidence type="ECO:0000256" key="2">
    <source>
        <dbReference type="ARBA" id="ARBA00023002"/>
    </source>
</evidence>
<dbReference type="PANTHER" id="PTHR30466:SF11">
    <property type="entry name" value="FLAVIN-DEPENDENT MONOOXYGENASE, REDUCTASE SUBUNIT HSAB"/>
    <property type="match status" value="1"/>
</dbReference>
<comment type="caution">
    <text evidence="4">The sequence shown here is derived from an EMBL/GenBank/DDBJ whole genome shotgun (WGS) entry which is preliminary data.</text>
</comment>
<name>A0A1Q9AQT6_9HYPH</name>
<gene>
    <name evidence="4" type="ORF">BJF93_13070</name>
</gene>
<dbReference type="Proteomes" id="UP000186364">
    <property type="component" value="Unassembled WGS sequence"/>
</dbReference>
<dbReference type="OrthoDB" id="9792858at2"/>
<dbReference type="InterPro" id="IPR002563">
    <property type="entry name" value="Flavin_Rdtase-like_dom"/>
</dbReference>
<evidence type="ECO:0000259" key="3">
    <source>
        <dbReference type="SMART" id="SM00903"/>
    </source>
</evidence>
<protein>
    <submittedName>
        <fullName evidence="4">Flavin reductase</fullName>
    </submittedName>
</protein>
<evidence type="ECO:0000313" key="5">
    <source>
        <dbReference type="Proteomes" id="UP000186364"/>
    </source>
</evidence>
<dbReference type="GO" id="GO:0042602">
    <property type="term" value="F:riboflavin reductase (NADPH) activity"/>
    <property type="evidence" value="ECO:0007669"/>
    <property type="project" value="TreeGrafter"/>
</dbReference>
<proteinExistence type="inferred from homology"/>
<feature type="domain" description="Flavin reductase like" evidence="3">
    <location>
        <begin position="28"/>
        <end position="173"/>
    </location>
</feature>
<dbReference type="Pfam" id="PF01613">
    <property type="entry name" value="Flavin_Reduct"/>
    <property type="match status" value="1"/>
</dbReference>